<dbReference type="GO" id="GO:0034245">
    <property type="term" value="C:mitochondrial DNA-directed RNA polymerase complex"/>
    <property type="evidence" value="ECO:0007669"/>
    <property type="project" value="TreeGrafter"/>
</dbReference>
<dbReference type="Proteomes" id="UP000285326">
    <property type="component" value="Unassembled WGS sequence"/>
</dbReference>
<dbReference type="PANTHER" id="PTHR10102:SF0">
    <property type="entry name" value="DNA-DIRECTED RNA POLYMERASE, MITOCHONDRIAL"/>
    <property type="match status" value="1"/>
</dbReference>
<comment type="catalytic activity">
    <reaction evidence="8 9">
        <text>RNA(n) + a ribonucleoside 5'-triphosphate = RNA(n+1) + diphosphate</text>
        <dbReference type="Rhea" id="RHEA:21248"/>
        <dbReference type="Rhea" id="RHEA-COMP:14527"/>
        <dbReference type="Rhea" id="RHEA-COMP:17342"/>
        <dbReference type="ChEBI" id="CHEBI:33019"/>
        <dbReference type="ChEBI" id="CHEBI:61557"/>
        <dbReference type="ChEBI" id="CHEBI:140395"/>
        <dbReference type="EC" id="2.7.7.6"/>
    </reaction>
</comment>
<dbReference type="Pfam" id="PF00940">
    <property type="entry name" value="RNA_pol"/>
    <property type="match status" value="1"/>
</dbReference>
<evidence type="ECO:0000256" key="3">
    <source>
        <dbReference type="ARBA" id="ARBA00012418"/>
    </source>
</evidence>
<dbReference type="EC" id="2.7.7.6" evidence="3 9"/>
<dbReference type="PROSITE" id="PS00489">
    <property type="entry name" value="RNA_POL_PHAGE_2"/>
    <property type="match status" value="1"/>
</dbReference>
<dbReference type="PROSITE" id="PS00900">
    <property type="entry name" value="RNA_POL_PHAGE_1"/>
    <property type="match status" value="1"/>
</dbReference>
<keyword evidence="7 9" id="KW-0804">Transcription</keyword>
<organism evidence="11 12">
    <name type="scientific">Golovinomyces cichoracearum</name>
    <dbReference type="NCBI Taxonomy" id="62708"/>
    <lineage>
        <taxon>Eukaryota</taxon>
        <taxon>Fungi</taxon>
        <taxon>Dikarya</taxon>
        <taxon>Ascomycota</taxon>
        <taxon>Pezizomycotina</taxon>
        <taxon>Leotiomycetes</taxon>
        <taxon>Erysiphales</taxon>
        <taxon>Erysiphaceae</taxon>
        <taxon>Golovinomyces</taxon>
    </lineage>
</organism>
<dbReference type="AlphaFoldDB" id="A0A420IKM8"/>
<evidence type="ECO:0000256" key="1">
    <source>
        <dbReference type="ARBA" id="ARBA00004026"/>
    </source>
</evidence>
<dbReference type="EMBL" id="MCBS01023624">
    <property type="protein sequence ID" value="RKF75071.1"/>
    <property type="molecule type" value="Genomic_DNA"/>
</dbReference>
<name>A0A420IKM8_9PEZI</name>
<comment type="similarity">
    <text evidence="2 9">Belongs to the phage and mitochondrial RNA polymerase family.</text>
</comment>
<protein>
    <recommendedName>
        <fullName evidence="3 9">DNA-directed RNA polymerase</fullName>
        <ecNumber evidence="3 9">2.7.7.6</ecNumber>
    </recommendedName>
</protein>
<dbReference type="InterPro" id="IPR002092">
    <property type="entry name" value="DNA-dir_Rpol_phage-type"/>
</dbReference>
<keyword evidence="6 9" id="KW-0548">Nucleotidyltransferase</keyword>
<evidence type="ECO:0000256" key="6">
    <source>
        <dbReference type="ARBA" id="ARBA00022695"/>
    </source>
</evidence>
<dbReference type="GO" id="GO:0006390">
    <property type="term" value="P:mitochondrial transcription"/>
    <property type="evidence" value="ECO:0007669"/>
    <property type="project" value="TreeGrafter"/>
</dbReference>
<evidence type="ECO:0000313" key="11">
    <source>
        <dbReference type="EMBL" id="RKF75071.1"/>
    </source>
</evidence>
<proteinExistence type="inferred from homology"/>
<evidence type="ECO:0000256" key="7">
    <source>
        <dbReference type="ARBA" id="ARBA00023163"/>
    </source>
</evidence>
<sequence length="664" mass="77218">MAGMYRLGEFRKALFLKDEFKSIDFDNDEVFAFIGLKLLNIMYEVDLLSSTLKTFGDKQQNYMVGLSDNLSVLLNKKILNKPIHISINLPMIVEPKDYVCTTDKDLVIKSGGYYLNNELFTQPLVNYNFEQPYNPKVSSSMIIDSLNNMMKIPFKINTDSLDFILDNQKLLLKDDYHPLMDKKDRSKREEKELQSYTSEKILEEYILMIANIYRNAPSIYFPLMLDFRDLSVFKSHLPVQLDGTCNGFQHLSLLSEEVELFEQLNLSESNKDDEPKDFYTFMLDKVKSNMLSKVMNKKDLSEVEKSRINRLTKININRSHIKNLIMTKPYNATDFRLVNNLVESLSFKGIAILTRKTNELNLNPSDEEVKEVNELQLFPSRIGQASAAGLEDLQDNLEVEVLIEKGGKKKKKSDQEKVIVNLYSDKPESLDFVTREDLCYFVDIFNTVLFKSYPHIKALILYLKEIASIFNELNLPIIWRLPTGLEVSQKYILLKIKKIEPYGFSNRTLNLTMSDKTSINKFKQKNALMPNLVHSLDSTALFMLYNIFKYSNKYINFYSVHDCFGVSAKDVDLLVSILRGVYIELYSNNKYLENFDKDIIETLQQALSTKHPESKIKYDTEKRLIYTDDFDLIQLPLLPCNKDMLSEVKIKYYQKLMKSILLIN</sequence>
<dbReference type="PANTHER" id="PTHR10102">
    <property type="entry name" value="DNA-DIRECTED RNA POLYMERASE, MITOCHONDRIAL"/>
    <property type="match status" value="1"/>
</dbReference>
<dbReference type="InterPro" id="IPR043502">
    <property type="entry name" value="DNA/RNA_pol_sf"/>
</dbReference>
<feature type="domain" description="DNA-directed RNA polymerase C-terminal" evidence="10">
    <location>
        <begin position="225"/>
        <end position="617"/>
    </location>
</feature>
<dbReference type="GO" id="GO:0001018">
    <property type="term" value="F:mitochondrial promoter sequence-specific DNA binding"/>
    <property type="evidence" value="ECO:0007669"/>
    <property type="project" value="TreeGrafter"/>
</dbReference>
<reference evidence="11 12" key="1">
    <citation type="journal article" date="2018" name="BMC Genomics">
        <title>Comparative genome analyses reveal sequence features reflecting distinct modes of host-adaptation between dicot and monocot powdery mildew.</title>
        <authorList>
            <person name="Wu Y."/>
            <person name="Ma X."/>
            <person name="Pan Z."/>
            <person name="Kale S.D."/>
            <person name="Song Y."/>
            <person name="King H."/>
            <person name="Zhang Q."/>
            <person name="Presley C."/>
            <person name="Deng X."/>
            <person name="Wei C.I."/>
            <person name="Xiao S."/>
        </authorList>
    </citation>
    <scope>NUCLEOTIDE SEQUENCE [LARGE SCALE GENOMIC DNA]</scope>
    <source>
        <strain evidence="11">UMSG1</strain>
    </source>
</reference>
<dbReference type="GO" id="GO:0003899">
    <property type="term" value="F:DNA-directed RNA polymerase activity"/>
    <property type="evidence" value="ECO:0007669"/>
    <property type="project" value="UniProtKB-EC"/>
</dbReference>
<accession>A0A420IKM8</accession>
<evidence type="ECO:0000256" key="8">
    <source>
        <dbReference type="ARBA" id="ARBA00048552"/>
    </source>
</evidence>
<keyword evidence="5 9" id="KW-0808">Transferase</keyword>
<evidence type="ECO:0000259" key="10">
    <source>
        <dbReference type="Pfam" id="PF00940"/>
    </source>
</evidence>
<keyword evidence="4 9" id="KW-0240">DNA-directed RNA polymerase</keyword>
<evidence type="ECO:0000313" key="12">
    <source>
        <dbReference type="Proteomes" id="UP000285326"/>
    </source>
</evidence>
<evidence type="ECO:0000256" key="4">
    <source>
        <dbReference type="ARBA" id="ARBA00022478"/>
    </source>
</evidence>
<evidence type="ECO:0000256" key="9">
    <source>
        <dbReference type="RuleBase" id="RU003805"/>
    </source>
</evidence>
<comment type="caution">
    <text evidence="11">The sequence shown here is derived from an EMBL/GenBank/DDBJ whole genome shotgun (WGS) entry which is preliminary data.</text>
</comment>
<evidence type="ECO:0000256" key="5">
    <source>
        <dbReference type="ARBA" id="ARBA00022679"/>
    </source>
</evidence>
<evidence type="ECO:0000256" key="2">
    <source>
        <dbReference type="ARBA" id="ARBA00009493"/>
    </source>
</evidence>
<comment type="function">
    <text evidence="1 9">DNA-dependent RNA polymerase catalyzes the transcription of DNA into RNA using the four ribonucleoside triphosphates as substrates.</text>
</comment>
<dbReference type="InterPro" id="IPR046950">
    <property type="entry name" value="DNA-dir_Rpol_C_phage-type"/>
</dbReference>
<dbReference type="Gene3D" id="1.10.150.20">
    <property type="entry name" value="5' to 3' exonuclease, C-terminal subdomain"/>
    <property type="match status" value="1"/>
</dbReference>
<gene>
    <name evidence="11" type="ORF">GcM1_236093</name>
</gene>
<dbReference type="SUPFAM" id="SSF56672">
    <property type="entry name" value="DNA/RNA polymerases"/>
    <property type="match status" value="1"/>
</dbReference>